<keyword evidence="3" id="KW-0131">Cell cycle</keyword>
<reference evidence="3" key="1">
    <citation type="submission" date="2016-12" db="EMBL/GenBank/DDBJ databases">
        <title>Discovery of methanogenic haloarchaea.</title>
        <authorList>
            <person name="Sorokin D.Y."/>
            <person name="Makarova K.S."/>
            <person name="Abbas B."/>
            <person name="Ferrer M."/>
            <person name="Golyshin P.N."/>
        </authorList>
    </citation>
    <scope>NUCLEOTIDE SEQUENCE [LARGE SCALE GENOMIC DNA]</scope>
    <source>
        <strain evidence="3">HMET1</strain>
    </source>
</reference>
<gene>
    <name evidence="3" type="ORF">BTN85_2009</name>
</gene>
<dbReference type="InParanoid" id="A0A1Q6DSL5"/>
<comment type="caution">
    <text evidence="3">The sequence shown here is derived from an EMBL/GenBank/DDBJ whole genome shotgun (WGS) entry which is preliminary data.</text>
</comment>
<accession>A0A1Q6DSL5</accession>
<sequence length="203" mass="23572">MGLKNYFKRKIFGVPREEKELKRNMRYRKAKGKINSYISNLKSLQKKVMKQGREASEINDEKFLKRQAKKYLALQDRIYRGKKLLMRMEEARVNREIVNLSGDFVDFAQDVADSIEEGAEVKDISSAQLEMEKAMNKAESIDEALSTAVDMTSEGILTKGEFDHEKIEEVIESMSSDEAREEETELDKEISDNLEKIEEEMKE</sequence>
<evidence type="ECO:0000313" key="3">
    <source>
        <dbReference type="EMBL" id="OKY77359.1"/>
    </source>
</evidence>
<keyword evidence="1" id="KW-0175">Coiled coil</keyword>
<keyword evidence="4" id="KW-1185">Reference proteome</keyword>
<evidence type="ECO:0000313" key="4">
    <source>
        <dbReference type="Proteomes" id="UP000185744"/>
    </source>
</evidence>
<evidence type="ECO:0000256" key="1">
    <source>
        <dbReference type="SAM" id="Coils"/>
    </source>
</evidence>
<protein>
    <submittedName>
        <fullName evidence="3">Cell division protein, ESCRT-III/Snf7 family</fullName>
    </submittedName>
</protein>
<dbReference type="AlphaFoldDB" id="A0A1Q6DSL5"/>
<proteinExistence type="predicted"/>
<dbReference type="Proteomes" id="UP000185744">
    <property type="component" value="Unassembled WGS sequence"/>
</dbReference>
<feature type="coiled-coil region" evidence="1">
    <location>
        <begin position="27"/>
        <end position="61"/>
    </location>
</feature>
<keyword evidence="3" id="KW-0132">Cell division</keyword>
<dbReference type="EMBL" id="MSDW01000002">
    <property type="protein sequence ID" value="OKY77359.1"/>
    <property type="molecule type" value="Genomic_DNA"/>
</dbReference>
<organism evidence="3 4">
    <name type="scientific">Methanohalarchaeum thermophilum</name>
    <dbReference type="NCBI Taxonomy" id="1903181"/>
    <lineage>
        <taxon>Archaea</taxon>
        <taxon>Methanobacteriati</taxon>
        <taxon>Methanobacteriota</taxon>
        <taxon>Methanonatronarchaeia</taxon>
        <taxon>Methanonatronarchaeales</taxon>
        <taxon>Methanonatronarchaeaceae</taxon>
        <taxon>Candidatus Methanohalarchaeum</taxon>
    </lineage>
</organism>
<name>A0A1Q6DSL5_METT1</name>
<dbReference type="STRING" id="1903181.BTN85_2009"/>
<feature type="region of interest" description="Disordered" evidence="2">
    <location>
        <begin position="172"/>
        <end position="203"/>
    </location>
</feature>
<dbReference type="GO" id="GO:0051301">
    <property type="term" value="P:cell division"/>
    <property type="evidence" value="ECO:0007669"/>
    <property type="project" value="UniProtKB-KW"/>
</dbReference>
<evidence type="ECO:0000256" key="2">
    <source>
        <dbReference type="SAM" id="MobiDB-lite"/>
    </source>
</evidence>
<feature type="compositionally biased region" description="Basic and acidic residues" evidence="2">
    <location>
        <begin position="187"/>
        <end position="203"/>
    </location>
</feature>